<protein>
    <submittedName>
        <fullName evidence="18">Polysaccharide biosynthesis/export family protein</fullName>
    </submittedName>
</protein>
<reference evidence="18 19" key="1">
    <citation type="submission" date="2020-05" db="EMBL/GenBank/DDBJ databases">
        <title>Hymenobacter terrestris sp. nov. and Hymenobacter lapidiphilus sp. nov., isolated from regoliths in Antarctica.</title>
        <authorList>
            <person name="Sedlacek I."/>
            <person name="Pantucek R."/>
            <person name="Zeman M."/>
            <person name="Holochova P."/>
            <person name="Kralova S."/>
            <person name="Stankova E."/>
            <person name="Sedo O."/>
            <person name="Micenkova L."/>
            <person name="Svec P."/>
            <person name="Gupta V."/>
            <person name="Sood U."/>
            <person name="Korpole U.S."/>
            <person name="Lal R."/>
        </authorList>
    </citation>
    <scope>NUCLEOTIDE SEQUENCE [LARGE SCALE GENOMIC DNA]</scope>
    <source>
        <strain evidence="18 19">P5252</strain>
    </source>
</reference>
<evidence type="ECO:0000256" key="8">
    <source>
        <dbReference type="ARBA" id="ARBA00023047"/>
    </source>
</evidence>
<evidence type="ECO:0000256" key="1">
    <source>
        <dbReference type="ARBA" id="ARBA00004571"/>
    </source>
</evidence>
<gene>
    <name evidence="18" type="ORF">HW556_14550</name>
</gene>
<evidence type="ECO:0000256" key="5">
    <source>
        <dbReference type="ARBA" id="ARBA00022597"/>
    </source>
</evidence>
<dbReference type="PANTHER" id="PTHR33619">
    <property type="entry name" value="POLYSACCHARIDE EXPORT PROTEIN GFCE-RELATED"/>
    <property type="match status" value="1"/>
</dbReference>
<keyword evidence="3" id="KW-0813">Transport</keyword>
<keyword evidence="9" id="KW-0406">Ion transport</keyword>
<evidence type="ECO:0000256" key="7">
    <source>
        <dbReference type="ARBA" id="ARBA00022729"/>
    </source>
</evidence>
<name>A0ABX2Q567_9BACT</name>
<dbReference type="InterPro" id="IPR049712">
    <property type="entry name" value="Poly_export"/>
</dbReference>
<evidence type="ECO:0000313" key="18">
    <source>
        <dbReference type="EMBL" id="NVO86104.1"/>
    </source>
</evidence>
<dbReference type="PANTHER" id="PTHR33619:SF3">
    <property type="entry name" value="POLYSACCHARIDE EXPORT PROTEIN GFCE-RELATED"/>
    <property type="match status" value="1"/>
</dbReference>
<keyword evidence="5" id="KW-0762">Sugar transport</keyword>
<dbReference type="EMBL" id="JABKAV010000056">
    <property type="protein sequence ID" value="NVO86104.1"/>
    <property type="molecule type" value="Genomic_DNA"/>
</dbReference>
<dbReference type="InterPro" id="IPR003715">
    <property type="entry name" value="Poly_export_N"/>
</dbReference>
<evidence type="ECO:0000313" key="19">
    <source>
        <dbReference type="Proteomes" id="UP000626554"/>
    </source>
</evidence>
<feature type="domain" description="SLBB" evidence="17">
    <location>
        <begin position="145"/>
        <end position="224"/>
    </location>
</feature>
<evidence type="ECO:0000259" key="16">
    <source>
        <dbReference type="Pfam" id="PF02563"/>
    </source>
</evidence>
<keyword evidence="10" id="KW-0626">Porin</keyword>
<dbReference type="Gene3D" id="3.10.560.10">
    <property type="entry name" value="Outer membrane lipoprotein wza domain like"/>
    <property type="match status" value="1"/>
</dbReference>
<dbReference type="Pfam" id="PF22461">
    <property type="entry name" value="SLBB_2"/>
    <property type="match status" value="1"/>
</dbReference>
<evidence type="ECO:0000256" key="3">
    <source>
        <dbReference type="ARBA" id="ARBA00022448"/>
    </source>
</evidence>
<keyword evidence="8" id="KW-0625">Polysaccharide transport</keyword>
<comment type="caution">
    <text evidence="18">The sequence shown here is derived from an EMBL/GenBank/DDBJ whole genome shotgun (WGS) entry which is preliminary data.</text>
</comment>
<keyword evidence="11 15" id="KW-0472">Membrane</keyword>
<evidence type="ECO:0000256" key="4">
    <source>
        <dbReference type="ARBA" id="ARBA00022452"/>
    </source>
</evidence>
<feature type="domain" description="Polysaccharide export protein N-terminal" evidence="16">
    <location>
        <begin position="49"/>
        <end position="141"/>
    </location>
</feature>
<organism evidence="18 19">
    <name type="scientific">Hymenobacter terrestris</name>
    <dbReference type="NCBI Taxonomy" id="2748310"/>
    <lineage>
        <taxon>Bacteria</taxon>
        <taxon>Pseudomonadati</taxon>
        <taxon>Bacteroidota</taxon>
        <taxon>Cytophagia</taxon>
        <taxon>Cytophagales</taxon>
        <taxon>Hymenobacteraceae</taxon>
        <taxon>Hymenobacter</taxon>
    </lineage>
</organism>
<proteinExistence type="inferred from homology"/>
<evidence type="ECO:0000256" key="14">
    <source>
        <dbReference type="ARBA" id="ARBA00023288"/>
    </source>
</evidence>
<evidence type="ECO:0000256" key="11">
    <source>
        <dbReference type="ARBA" id="ARBA00023136"/>
    </source>
</evidence>
<dbReference type="Proteomes" id="UP000626554">
    <property type="component" value="Unassembled WGS sequence"/>
</dbReference>
<dbReference type="Pfam" id="PF02563">
    <property type="entry name" value="Poly_export"/>
    <property type="match status" value="1"/>
</dbReference>
<keyword evidence="6 15" id="KW-0812">Transmembrane</keyword>
<evidence type="ECO:0000256" key="15">
    <source>
        <dbReference type="SAM" id="Phobius"/>
    </source>
</evidence>
<keyword evidence="14" id="KW-0449">Lipoprotein</keyword>
<evidence type="ECO:0000256" key="10">
    <source>
        <dbReference type="ARBA" id="ARBA00023114"/>
    </source>
</evidence>
<evidence type="ECO:0000256" key="6">
    <source>
        <dbReference type="ARBA" id="ARBA00022692"/>
    </source>
</evidence>
<comment type="subcellular location">
    <subcellularLocation>
        <location evidence="1">Cell outer membrane</location>
        <topology evidence="1">Multi-pass membrane protein</topology>
    </subcellularLocation>
</comment>
<feature type="transmembrane region" description="Helical" evidence="15">
    <location>
        <begin position="240"/>
        <end position="260"/>
    </location>
</feature>
<comment type="similarity">
    <text evidence="2">Belongs to the BexD/CtrA/VexA family.</text>
</comment>
<accession>A0ABX2Q567</accession>
<keyword evidence="13" id="KW-0998">Cell outer membrane</keyword>
<evidence type="ECO:0000256" key="12">
    <source>
        <dbReference type="ARBA" id="ARBA00023139"/>
    </source>
</evidence>
<evidence type="ECO:0000256" key="13">
    <source>
        <dbReference type="ARBA" id="ARBA00023237"/>
    </source>
</evidence>
<evidence type="ECO:0000256" key="9">
    <source>
        <dbReference type="ARBA" id="ARBA00023065"/>
    </source>
</evidence>
<sequence length="262" mass="29295">MTSYISTTLLFTFLMIFTSCSSYRKIPYFQDLNMSKVLEEPLDNYTPPLVQPQDILGISVSSLNPEASAVFNYNLNRVNGNNYDLSPGNPVVGYLVDDQGEINVPIVGAIKVSGLTTSEISHQLQTKLLPYLKEPIVNLRIINFKVAVFGDVLKPDMYMVQNERITIPEALSLAGDLNITAIRTNVLLVREQNGKRQYIPIDLTSKGIFKSPYFYLKNNDVIYVQADKTKFATVDRGYRTASLVLSGLSVLAITLSTILLRR</sequence>
<evidence type="ECO:0000256" key="2">
    <source>
        <dbReference type="ARBA" id="ARBA00009450"/>
    </source>
</evidence>
<keyword evidence="12" id="KW-0564">Palmitate</keyword>
<keyword evidence="7" id="KW-0732">Signal</keyword>
<evidence type="ECO:0000259" key="17">
    <source>
        <dbReference type="Pfam" id="PF22461"/>
    </source>
</evidence>
<keyword evidence="4" id="KW-1134">Transmembrane beta strand</keyword>
<dbReference type="InterPro" id="IPR054765">
    <property type="entry name" value="SLBB_dom"/>
</dbReference>
<keyword evidence="15" id="KW-1133">Transmembrane helix</keyword>
<dbReference type="Gene3D" id="3.30.1950.10">
    <property type="entry name" value="wza like domain"/>
    <property type="match status" value="1"/>
</dbReference>
<keyword evidence="19" id="KW-1185">Reference proteome</keyword>